<dbReference type="InterPro" id="IPR011257">
    <property type="entry name" value="DNA_glycosylase"/>
</dbReference>
<keyword evidence="3" id="KW-1185">Reference proteome</keyword>
<dbReference type="OrthoDB" id="9807664at2"/>
<feature type="binding site" evidence="1">
    <location>
        <position position="20"/>
    </location>
    <ligand>
        <name>Zn(2+)</name>
        <dbReference type="ChEBI" id="CHEBI:29105"/>
    </ligand>
</feature>
<protein>
    <submittedName>
        <fullName evidence="2">DNA-3-methyladenine glycosylase</fullName>
    </submittedName>
</protein>
<reference evidence="2 3" key="2">
    <citation type="submission" date="2018-05" db="EMBL/GenBank/DDBJ databases">
        <authorList>
            <person name="Lanie J.A."/>
            <person name="Ng W.-L."/>
            <person name="Kazmierczak K.M."/>
            <person name="Andrzejewski T.M."/>
            <person name="Davidsen T.M."/>
            <person name="Wayne K.J."/>
            <person name="Tettelin H."/>
            <person name="Glass J.I."/>
            <person name="Rusch D."/>
            <person name="Podicherti R."/>
            <person name="Tsui H.-C.T."/>
            <person name="Winkler M.E."/>
        </authorList>
    </citation>
    <scope>NUCLEOTIDE SEQUENCE [LARGE SCALE GENOMIC DNA]</scope>
    <source>
        <strain evidence="2 3">C305</strain>
    </source>
</reference>
<gene>
    <name evidence="2" type="ORF">DIT68_03825</name>
</gene>
<keyword evidence="1" id="KW-0479">Metal-binding</keyword>
<comment type="caution">
    <text evidence="2">The sequence shown here is derived from an EMBL/GenBank/DDBJ whole genome shotgun (WGS) entry which is preliminary data.</text>
</comment>
<accession>A0A2U2XF63</accession>
<dbReference type="AlphaFoldDB" id="A0A2U2XF63"/>
<dbReference type="Gene3D" id="1.10.340.30">
    <property type="entry name" value="Hypothetical protein, domain 2"/>
    <property type="match status" value="1"/>
</dbReference>
<dbReference type="PANTHER" id="PTHR30037:SF4">
    <property type="entry name" value="DNA-3-METHYLADENINE GLYCOSYLASE I"/>
    <property type="match status" value="1"/>
</dbReference>
<reference evidence="2 3" key="1">
    <citation type="submission" date="2018-05" db="EMBL/GenBank/DDBJ databases">
        <title>Brumimicrobium oceani sp. nov., isolated from coastal sediment.</title>
        <authorList>
            <person name="Kou Y."/>
        </authorList>
    </citation>
    <scope>NUCLEOTIDE SEQUENCE [LARGE SCALE GENOMIC DNA]</scope>
    <source>
        <strain evidence="2 3">C305</strain>
    </source>
</reference>
<evidence type="ECO:0000256" key="1">
    <source>
        <dbReference type="PIRSR" id="PIRSR605019-1"/>
    </source>
</evidence>
<dbReference type="EMBL" id="QFRJ01000002">
    <property type="protein sequence ID" value="PWH86380.1"/>
    <property type="molecule type" value="Genomic_DNA"/>
</dbReference>
<dbReference type="PANTHER" id="PTHR30037">
    <property type="entry name" value="DNA-3-METHYLADENINE GLYCOSYLASE 1"/>
    <property type="match status" value="1"/>
</dbReference>
<keyword evidence="1" id="KW-0862">Zinc</keyword>
<dbReference type="SUPFAM" id="SSF48150">
    <property type="entry name" value="DNA-glycosylase"/>
    <property type="match status" value="1"/>
</dbReference>
<dbReference type="InterPro" id="IPR052891">
    <property type="entry name" value="DNA-3mA_glycosylase"/>
</dbReference>
<name>A0A2U2XF63_9FLAO</name>
<dbReference type="GO" id="GO:0008725">
    <property type="term" value="F:DNA-3-methyladenine glycosylase activity"/>
    <property type="evidence" value="ECO:0007669"/>
    <property type="project" value="InterPro"/>
</dbReference>
<dbReference type="RefSeq" id="WP_109358491.1">
    <property type="nucleotide sequence ID" value="NZ_QFRJ01000002.1"/>
</dbReference>
<dbReference type="GO" id="GO:0006284">
    <property type="term" value="P:base-excision repair"/>
    <property type="evidence" value="ECO:0007669"/>
    <property type="project" value="InterPro"/>
</dbReference>
<dbReference type="InterPro" id="IPR005019">
    <property type="entry name" value="Adenine_glyco"/>
</dbReference>
<organism evidence="2 3">
    <name type="scientific">Brumimicrobium oceani</name>
    <dbReference type="NCBI Taxonomy" id="2100725"/>
    <lineage>
        <taxon>Bacteria</taxon>
        <taxon>Pseudomonadati</taxon>
        <taxon>Bacteroidota</taxon>
        <taxon>Flavobacteriia</taxon>
        <taxon>Flavobacteriales</taxon>
        <taxon>Crocinitomicaceae</taxon>
        <taxon>Brumimicrobium</taxon>
    </lineage>
</organism>
<feature type="binding site" evidence="1">
    <location>
        <position position="4"/>
    </location>
    <ligand>
        <name>Zn(2+)</name>
        <dbReference type="ChEBI" id="CHEBI:29105"/>
    </ligand>
</feature>
<dbReference type="GO" id="GO:0046872">
    <property type="term" value="F:metal ion binding"/>
    <property type="evidence" value="ECO:0007669"/>
    <property type="project" value="UniProtKB-KW"/>
</dbReference>
<dbReference type="Proteomes" id="UP000245370">
    <property type="component" value="Unassembled WGS sequence"/>
</dbReference>
<dbReference type="Pfam" id="PF03352">
    <property type="entry name" value="Adenine_glyco"/>
    <property type="match status" value="1"/>
</dbReference>
<evidence type="ECO:0000313" key="3">
    <source>
        <dbReference type="Proteomes" id="UP000245370"/>
    </source>
</evidence>
<sequence>MSYCEFTKDLDENHLDKKYHDERYGFPTNNDDELFGRLILEINQAGLSWSLMLKKEEHFKIAFDEFSIRKVAAYKKEKVEKLMNNAGIIRNRRKIEAVIYNANQIIAIQEKYGSFNLWLDQYLGFSLGEWTKLFKKNFKFTGEKIVEEFLMSTSYLKGAHSEDCPIYNKIKNKKPKWEIK</sequence>
<proteinExistence type="predicted"/>
<evidence type="ECO:0000313" key="2">
    <source>
        <dbReference type="EMBL" id="PWH86380.1"/>
    </source>
</evidence>